<dbReference type="AlphaFoldDB" id="A0A8T1UZQ0"/>
<dbReference type="EMBL" id="JAENGZ010000019">
    <property type="protein sequence ID" value="KAG6973463.1"/>
    <property type="molecule type" value="Genomic_DNA"/>
</dbReference>
<sequence length="116" mass="13276">MPAQVRIRLANKWLPGSVPYGYDTTRYEADLNALLQMLEVNRSLEYVDVITVEVGRKRNHKISPSLSPICKLDRLMLSNIFAFAVPPILRQVFFHSEQKFVFGGLMEEAELSDGDY</sequence>
<proteinExistence type="predicted"/>
<reference evidence="1" key="1">
    <citation type="submission" date="2021-01" db="EMBL/GenBank/DDBJ databases">
        <title>Phytophthora aleatoria, a newly-described species from Pinus radiata is distinct from Phytophthora cactorum isolates based on comparative genomics.</title>
        <authorList>
            <person name="Mcdougal R."/>
            <person name="Panda P."/>
            <person name="Williams N."/>
            <person name="Studholme D.J."/>
        </authorList>
    </citation>
    <scope>NUCLEOTIDE SEQUENCE</scope>
    <source>
        <strain evidence="1">NZFS 3830</strain>
    </source>
</reference>
<dbReference type="OrthoDB" id="129639at2759"/>
<dbReference type="Proteomes" id="UP000688947">
    <property type="component" value="Unassembled WGS sequence"/>
</dbReference>
<protein>
    <submittedName>
        <fullName evidence="1">Uncharacterized protein</fullName>
    </submittedName>
</protein>
<comment type="caution">
    <text evidence="1">The sequence shown here is derived from an EMBL/GenBank/DDBJ whole genome shotgun (WGS) entry which is preliminary data.</text>
</comment>
<accession>A0A8T1UZQ0</accession>
<dbReference type="VEuPathDB" id="FungiDB:PC110_g692"/>
<evidence type="ECO:0000313" key="2">
    <source>
        <dbReference type="Proteomes" id="UP000688947"/>
    </source>
</evidence>
<gene>
    <name evidence="1" type="ORF">JG687_00000897</name>
</gene>
<organism evidence="1 2">
    <name type="scientific">Phytophthora cactorum</name>
    <dbReference type="NCBI Taxonomy" id="29920"/>
    <lineage>
        <taxon>Eukaryota</taxon>
        <taxon>Sar</taxon>
        <taxon>Stramenopiles</taxon>
        <taxon>Oomycota</taxon>
        <taxon>Peronosporomycetes</taxon>
        <taxon>Peronosporales</taxon>
        <taxon>Peronosporaceae</taxon>
        <taxon>Phytophthora</taxon>
    </lineage>
</organism>
<name>A0A8T1UZQ0_9STRA</name>
<evidence type="ECO:0000313" key="1">
    <source>
        <dbReference type="EMBL" id="KAG6973463.1"/>
    </source>
</evidence>